<keyword evidence="1" id="KW-1133">Transmembrane helix</keyword>
<feature type="transmembrane region" description="Helical" evidence="1">
    <location>
        <begin position="48"/>
        <end position="70"/>
    </location>
</feature>
<evidence type="ECO:0000313" key="3">
    <source>
        <dbReference type="Proteomes" id="UP000006038"/>
    </source>
</evidence>
<organism evidence="2">
    <name type="scientific">Oryza brachyantha</name>
    <name type="common">malo sina</name>
    <dbReference type="NCBI Taxonomy" id="4533"/>
    <lineage>
        <taxon>Eukaryota</taxon>
        <taxon>Viridiplantae</taxon>
        <taxon>Streptophyta</taxon>
        <taxon>Embryophyta</taxon>
        <taxon>Tracheophyta</taxon>
        <taxon>Spermatophyta</taxon>
        <taxon>Magnoliopsida</taxon>
        <taxon>Liliopsida</taxon>
        <taxon>Poales</taxon>
        <taxon>Poaceae</taxon>
        <taxon>BOP clade</taxon>
        <taxon>Oryzoideae</taxon>
        <taxon>Oryzeae</taxon>
        <taxon>Oryzinae</taxon>
        <taxon>Oryza</taxon>
    </lineage>
</organism>
<feature type="transmembrane region" description="Helical" evidence="1">
    <location>
        <begin position="224"/>
        <end position="245"/>
    </location>
</feature>
<proteinExistence type="predicted"/>
<evidence type="ECO:0000256" key="1">
    <source>
        <dbReference type="SAM" id="Phobius"/>
    </source>
</evidence>
<feature type="transmembrane region" description="Helical" evidence="1">
    <location>
        <begin position="378"/>
        <end position="396"/>
    </location>
</feature>
<keyword evidence="1" id="KW-0472">Membrane</keyword>
<dbReference type="OMA" id="LWTRMSV"/>
<feature type="transmembrane region" description="Helical" evidence="1">
    <location>
        <begin position="194"/>
        <end position="212"/>
    </location>
</feature>
<sequence length="406" mass="44151">MELKPRAGDHRATQKSALSEFFSFNGPLTVNMGLLAMLFVKLWGHIDILQSVSSCIFFLGLGSSVLLRFYGMIRTMDSLRIHSSVDRAQWIQWMTWPSAMAYASTVLQMVATAALLLLFDTIYRMVALPLLLVLIMALLAVLLREAAAGSGLPASSQTVSMGFSGLLGTVAGYVKSSPEARGAGGGGYRLPDCFMLYGVLLGLLVMLLSSVPPRVDHPSTRPNVAAVYLPVLAYAALLFLVSACVVAADAILREFAFFGFIVLAVWCFWKEHTDGPEPPATGSSGSATCVQALLDPKLSQNIHSFYIIPSFSILMASYATYTTTGHHLDADWTSDQLFKRFNFAVFCSILTNAGRMVVRAEAQGRRSMLSPLKTWTVAAYVTAAMAIVLLCVLVPLRPNLIRYIIP</sequence>
<accession>J3N8J5</accession>
<keyword evidence="3" id="KW-1185">Reference proteome</keyword>
<reference evidence="2" key="1">
    <citation type="journal article" date="2013" name="Nat. Commun.">
        <title>Whole-genome sequencing of Oryza brachyantha reveals mechanisms underlying Oryza genome evolution.</title>
        <authorList>
            <person name="Chen J."/>
            <person name="Huang Q."/>
            <person name="Gao D."/>
            <person name="Wang J."/>
            <person name="Lang Y."/>
            <person name="Liu T."/>
            <person name="Li B."/>
            <person name="Bai Z."/>
            <person name="Luis Goicoechea J."/>
            <person name="Liang C."/>
            <person name="Chen C."/>
            <person name="Zhang W."/>
            <person name="Sun S."/>
            <person name="Liao Y."/>
            <person name="Zhang X."/>
            <person name="Yang L."/>
            <person name="Song C."/>
            <person name="Wang M."/>
            <person name="Shi J."/>
            <person name="Liu G."/>
            <person name="Liu J."/>
            <person name="Zhou H."/>
            <person name="Zhou W."/>
            <person name="Yu Q."/>
            <person name="An N."/>
            <person name="Chen Y."/>
            <person name="Cai Q."/>
            <person name="Wang B."/>
            <person name="Liu B."/>
            <person name="Min J."/>
            <person name="Huang Y."/>
            <person name="Wu H."/>
            <person name="Li Z."/>
            <person name="Zhang Y."/>
            <person name="Yin Y."/>
            <person name="Song W."/>
            <person name="Jiang J."/>
            <person name="Jackson S.A."/>
            <person name="Wing R.A."/>
            <person name="Wang J."/>
            <person name="Chen M."/>
        </authorList>
    </citation>
    <scope>NUCLEOTIDE SEQUENCE [LARGE SCALE GENOMIC DNA]</scope>
    <source>
        <strain evidence="2">cv. IRGC 101232</strain>
    </source>
</reference>
<feature type="transmembrane region" description="Helical" evidence="1">
    <location>
        <begin position="21"/>
        <end position="42"/>
    </location>
</feature>
<keyword evidence="1" id="KW-0812">Transmembrane</keyword>
<evidence type="ECO:0000313" key="2">
    <source>
        <dbReference type="EnsemblPlants" id="OB11G21310.1"/>
    </source>
</evidence>
<feature type="transmembrane region" description="Helical" evidence="1">
    <location>
        <begin position="304"/>
        <end position="321"/>
    </location>
</feature>
<feature type="transmembrane region" description="Helical" evidence="1">
    <location>
        <begin position="155"/>
        <end position="174"/>
    </location>
</feature>
<feature type="transmembrane region" description="Helical" evidence="1">
    <location>
        <begin position="125"/>
        <end position="143"/>
    </location>
</feature>
<feature type="transmembrane region" description="Helical" evidence="1">
    <location>
        <begin position="99"/>
        <end position="119"/>
    </location>
</feature>
<dbReference type="EnsemblPlants" id="OB11G21310.1">
    <property type="protein sequence ID" value="OB11G21310.1"/>
    <property type="gene ID" value="OB11G21310"/>
</dbReference>
<reference evidence="2" key="2">
    <citation type="submission" date="2013-04" db="UniProtKB">
        <authorList>
            <consortium name="EnsemblPlants"/>
        </authorList>
    </citation>
    <scope>IDENTIFICATION</scope>
</reference>
<dbReference type="HOGENOM" id="CLU_678583_0_0_1"/>
<protein>
    <submittedName>
        <fullName evidence="2">Uncharacterized protein</fullName>
    </submittedName>
</protein>
<dbReference type="Gramene" id="OB11G21310.1">
    <property type="protein sequence ID" value="OB11G21310.1"/>
    <property type="gene ID" value="OB11G21310"/>
</dbReference>
<dbReference type="AlphaFoldDB" id="J3N8J5"/>
<feature type="transmembrane region" description="Helical" evidence="1">
    <location>
        <begin position="251"/>
        <end position="269"/>
    </location>
</feature>
<dbReference type="Proteomes" id="UP000006038">
    <property type="component" value="Chromosome 11"/>
</dbReference>
<name>J3N8J5_ORYBR</name>